<keyword evidence="7" id="KW-0677">Repeat</keyword>
<dbReference type="Pfam" id="PF04258">
    <property type="entry name" value="Peptidase_A22B"/>
    <property type="match status" value="1"/>
</dbReference>
<dbReference type="Gene3D" id="3.40.50.1820">
    <property type="entry name" value="alpha/beta hydrolase"/>
    <property type="match status" value="1"/>
</dbReference>
<feature type="compositionally biased region" description="Polar residues" evidence="17">
    <location>
        <begin position="1942"/>
        <end position="1955"/>
    </location>
</feature>
<evidence type="ECO:0000256" key="17">
    <source>
        <dbReference type="SAM" id="MobiDB-lite"/>
    </source>
</evidence>
<feature type="compositionally biased region" description="Basic and acidic residues" evidence="17">
    <location>
        <begin position="1969"/>
        <end position="1982"/>
    </location>
</feature>
<dbReference type="InterPro" id="IPR007369">
    <property type="entry name" value="Peptidase_A22B_SPP"/>
</dbReference>
<feature type="domain" description="K Homology" evidence="19">
    <location>
        <begin position="329"/>
        <end position="404"/>
    </location>
</feature>
<evidence type="ECO:0000256" key="7">
    <source>
        <dbReference type="ARBA" id="ARBA00022737"/>
    </source>
</evidence>
<feature type="compositionally biased region" description="Polar residues" evidence="17">
    <location>
        <begin position="1787"/>
        <end position="1803"/>
    </location>
</feature>
<dbReference type="SUPFAM" id="SSF54736">
    <property type="entry name" value="ClpS-like"/>
    <property type="match status" value="2"/>
</dbReference>
<evidence type="ECO:0000256" key="16">
    <source>
        <dbReference type="PROSITE-ProRule" id="PRU00117"/>
    </source>
</evidence>
<dbReference type="GO" id="GO:1990904">
    <property type="term" value="C:ribonucleoprotein complex"/>
    <property type="evidence" value="ECO:0007669"/>
    <property type="project" value="UniProtKB-KW"/>
</dbReference>
<evidence type="ECO:0000259" key="19">
    <source>
        <dbReference type="SMART" id="SM00322"/>
    </source>
</evidence>
<feature type="domain" description="K Homology" evidence="19">
    <location>
        <begin position="243"/>
        <end position="316"/>
    </location>
</feature>
<feature type="transmembrane region" description="Helical" evidence="18">
    <location>
        <begin position="2582"/>
        <end position="2604"/>
    </location>
</feature>
<feature type="transmembrane region" description="Helical" evidence="18">
    <location>
        <begin position="2833"/>
        <end position="2851"/>
    </location>
</feature>
<keyword evidence="15" id="KW-0687">Ribonucleoprotein</keyword>
<feature type="compositionally biased region" description="Basic and acidic residues" evidence="17">
    <location>
        <begin position="2095"/>
        <end position="2104"/>
    </location>
</feature>
<feature type="compositionally biased region" description="Basic and acidic residues" evidence="17">
    <location>
        <begin position="1866"/>
        <end position="1877"/>
    </location>
</feature>
<dbReference type="SMART" id="SM00322">
    <property type="entry name" value="KH"/>
    <property type="match status" value="4"/>
</dbReference>
<dbReference type="InterPro" id="IPR014719">
    <property type="entry name" value="Ribosomal_bL12_C/ClpS-like"/>
</dbReference>
<comment type="similarity">
    <text evidence="3">Belongs to the peptidase A22B family.</text>
</comment>
<dbReference type="InterPro" id="IPR036612">
    <property type="entry name" value="KH_dom_type_1_sf"/>
</dbReference>
<comment type="similarity">
    <text evidence="4">Belongs to the bacterial ribosomal protein bL12 family.</text>
</comment>
<feature type="compositionally biased region" description="Basic and acidic residues" evidence="17">
    <location>
        <begin position="1890"/>
        <end position="1899"/>
    </location>
</feature>
<dbReference type="Pfam" id="PF00013">
    <property type="entry name" value="KH_1"/>
    <property type="match status" value="4"/>
</dbReference>
<dbReference type="GO" id="GO:0003723">
    <property type="term" value="F:RNA binding"/>
    <property type="evidence" value="ECO:0007669"/>
    <property type="project" value="UniProtKB-UniRule"/>
</dbReference>
<keyword evidence="5" id="KW-0645">Protease</keyword>
<feature type="transmembrane region" description="Helical" evidence="18">
    <location>
        <begin position="2711"/>
        <end position="2731"/>
    </location>
</feature>
<dbReference type="Proteomes" id="UP000682877">
    <property type="component" value="Chromosome 5"/>
</dbReference>
<dbReference type="CDD" id="cd22460">
    <property type="entry name" value="KH-I_PEPPER_rpt2_like"/>
    <property type="match status" value="2"/>
</dbReference>
<evidence type="ECO:0000256" key="18">
    <source>
        <dbReference type="SAM" id="Phobius"/>
    </source>
</evidence>
<dbReference type="Gene3D" id="3.30.1390.10">
    <property type="match status" value="2"/>
</dbReference>
<dbReference type="InterPro" id="IPR004088">
    <property type="entry name" value="KH_dom_type_1"/>
</dbReference>
<dbReference type="FunFam" id="3.30.1390.10:FF:000001">
    <property type="entry name" value="50S ribosomal protein L7/L12"/>
    <property type="match status" value="2"/>
</dbReference>
<feature type="transmembrane region" description="Helical" evidence="18">
    <location>
        <begin position="2616"/>
        <end position="2636"/>
    </location>
</feature>
<feature type="compositionally biased region" description="Basic and acidic residues" evidence="17">
    <location>
        <begin position="2483"/>
        <end position="2493"/>
    </location>
</feature>
<evidence type="ECO:0000313" key="20">
    <source>
        <dbReference type="EMBL" id="CAE6064831.1"/>
    </source>
</evidence>
<dbReference type="InterPro" id="IPR056652">
    <property type="entry name" value="DUF7750"/>
</dbReference>
<feature type="compositionally biased region" description="Polar residues" evidence="17">
    <location>
        <begin position="1987"/>
        <end position="2003"/>
    </location>
</feature>
<keyword evidence="6 18" id="KW-0812">Transmembrane</keyword>
<feature type="compositionally biased region" description="Basic and acidic residues" evidence="17">
    <location>
        <begin position="1748"/>
        <end position="1760"/>
    </location>
</feature>
<dbReference type="GO" id="GO:0009911">
    <property type="term" value="P:positive regulation of flower development"/>
    <property type="evidence" value="ECO:0007669"/>
    <property type="project" value="UniProtKB-ARBA"/>
</dbReference>
<feature type="transmembrane region" description="Helical" evidence="18">
    <location>
        <begin position="591"/>
        <end position="613"/>
    </location>
</feature>
<keyword evidence="21" id="KW-1185">Reference proteome</keyword>
<organism evidence="20 21">
    <name type="scientific">Arabidopsis arenosa</name>
    <name type="common">Sand rock-cress</name>
    <name type="synonym">Cardaminopsis arenosa</name>
    <dbReference type="NCBI Taxonomy" id="38785"/>
    <lineage>
        <taxon>Eukaryota</taxon>
        <taxon>Viridiplantae</taxon>
        <taxon>Streptophyta</taxon>
        <taxon>Embryophyta</taxon>
        <taxon>Tracheophyta</taxon>
        <taxon>Spermatophyta</taxon>
        <taxon>Magnoliopsida</taxon>
        <taxon>eudicotyledons</taxon>
        <taxon>Gunneridae</taxon>
        <taxon>Pentapetalae</taxon>
        <taxon>rosids</taxon>
        <taxon>malvids</taxon>
        <taxon>Brassicales</taxon>
        <taxon>Brassicaceae</taxon>
        <taxon>Camelineae</taxon>
        <taxon>Arabidopsis</taxon>
    </lineage>
</organism>
<keyword evidence="9" id="KW-0256">Endoplasmic reticulum</keyword>
<evidence type="ECO:0000256" key="8">
    <source>
        <dbReference type="ARBA" id="ARBA00022801"/>
    </source>
</evidence>
<dbReference type="GO" id="GO:0042500">
    <property type="term" value="F:aspartic endopeptidase activity, intramembrane cleaving"/>
    <property type="evidence" value="ECO:0007669"/>
    <property type="project" value="InterPro"/>
</dbReference>
<feature type="domain" description="K Homology" evidence="19">
    <location>
        <begin position="120"/>
        <end position="196"/>
    </location>
</feature>
<keyword evidence="11" id="KW-0689">Ribosomal protein</keyword>
<keyword evidence="12 18" id="KW-1133">Transmembrane helix</keyword>
<comment type="subcellular location">
    <subcellularLocation>
        <location evidence="2">Endoplasmic reticulum membrane</location>
        <topology evidence="2">Multi-pass membrane protein</topology>
    </subcellularLocation>
    <subcellularLocation>
        <location evidence="1">Nucleus</location>
    </subcellularLocation>
</comment>
<keyword evidence="10 16" id="KW-0694">RNA-binding</keyword>
<sequence>MAYSRNVYDNNGAGLEDTVYRYLCPVRKAGSIIGRGGEIAKQIRSDTKANMRINEAIPGCDERVVTIYSNSEETNRIEDDEDFVCPAFDALFKVHDMIVAEEFDNDGDYDDDDEYSEKQTVVTARMLVASDQIGCIIGKGGEVIQKLRSDTNAQIRVINDNLPICALALSHDELLQIIGDPSAVREALYQVAFLLYDNPSRFQNYFLSSSSTLQHQPGGILMSPAITSSHKNYSAPRDAADARVFSICFICPAENVGGVIGKGGCFINQTRQESGATIKVHTPETDEDDDCIIFISAKEFFEDQSPTVNAALRLQTRCSENVGKDSSDSAISTRVLIPSSQVGCLIGKGGALISEMRSVTKANIRIFQGEDVPRIARENEEMVQITGSLDAAIKALTQVMLRLRANVFDMDRGLVLLPTFFPYISQTIETSSKPRHRKGENHPHGSEEIARNEDYGSQMNLKSPRRNRIWWKFYLLTPPLDLSPLSQYTFIRVQSKNETQEAIMKNCERFANLALAGLTLAPLVVTVNPNLNVILTACITVYVGCFRSVKDTPPTETMSKEHAMRFPLVGSAMLLSLFLLFKFLSKDLVNAVLTAYFFVLGIVALSATLLPAIRRFLPNPWNDNLIVWRFPYFKSLEVEFTKSQVVAGIPGTFFCAWYAWKKHWLANNILGLSFCIQGIEMLSLGSFKTGAILLAGLFFYDIFWVFFTPVMVSVAKSFDAPIKLLFPTGDALRPYSMLGLGDIVIPGIFVALALRFDVSRRRQPQYFTSAFIGYAVGVVLTIVVMNWFQAAQPALLYIVPAVIGFLASHCIWNGDIKPLLAFDESKTEEPKTDESKTSEERTWKDMNSERQRIVDDDDDKVMNNESQGTSTYQKSNKMRVLREGQSGGGANEGAKAEKTVFEVKLESFEACAKIKIIMEVRRITGVGLKDAKELVEKAPTVVKTGVSKEEGEEIVEKLKAIGAKAVLELVEKALGANEGAKVEKTVFEVTLESFDPCAKIRTIKEVRIFTGVGLKEAKELVEKAPMVLKKGVSKEEGEEFVEKLKAVGAKAVLESVTVNYFLLLKFNMYSSSSSSSSIFLQFPPARTTTASPFILRRSSYVFHTRKRGPRFKRQLVNSSIFPPPFDISVPLDASLASFVASGLAGFLSSRLFGKSLEKISDTKRRSIVDDVVGEWILFTTPTPFNRFVLLRCSLFSFDDDSDKSLSDRLLTEERHFVTLDTGKIIVSASDEKTPPLEYQRVCITTEDGGVVSLDWPANLDIREERGMDTTVILIAGTPEGSMDEGVRSFVCEALRRGVFPVVMNPRGCAGSPLTTPRLFTAGDSDDISTALRFLTKTRPWTTLTAVGRGYGANMLTKYLAEAGERTPLTAAVCIDNPFDLEEITRTSPYSTSLDQQLTSGLVEILVANKELFQGRAKAFDVGKALSSKSVREFDKALSMVTYGCESIKDFYSSCATRDVIGEVKVPVLFIQNDDVVPPYTIPRSSIAENPFTSLLMCSSSPNLIHGRTVAVSWCQDLAIEWLTAVELGLLKGRHPLLKDVDITVNPSKGLVFSEAKAPEKSIGAKKLVQPADEKMVNGYHVDPFRETLEDSDISPNSNLSSGIDLEKNVKSDFGSDETENGRVSTSSLVEVESIEDNESNVEESDRGQVLQTAEVVVNMLDVTMPGTLKAEEKKKVMDAVGRGETVLTALQDAVPEEVREKLTTAVTGILQSGGTKLNLEKLKLPSIAPGLKKAEEARKEPSSAIGQKDSHSPDPIDKSDGLVSGSDETVSGSDNSPGGIELEHSPSKISQKNGDSGKSQPVDSDQDDSLGNYESHTNEKTSAADDSEMASEAKSDIANQGPVGAEDVTNSDDKVDQGSGVATHQRQLETNKNDEKGAPIASEKSSVADASEKASDAKNDSTNPQPVGADDITSDGDKVDQGAVLAQQQRKEETNKNDENAKQSATDQNKVTSTDNEGDAGKSSASQPVEKDESNDQSKETKVIQPVSDQTKPAIQEPNQPKFNVSDAFEALTGMDDSTQVAVNSVFGVLENMITQLDEEKKEGNEVSDEKNLKDEKTVTNEVMSLSEEEIPSKRETESLMPSEKSQDPACSVNETEKCSDSEKVTGVMTEKHLGRDDVIGKHSPKILPERITDSVEKSSNDGYLGEELSKEKIAKQLDLNTTTALMLDYYPEEGKWKLLDQQPEHLGDNYYPEEGKWKLLDQQPEYLGNVADNAAASRDTHKNVQVHSLSVGNEKNIIEPSYVILDHEKELELSEMHDAADNQNDGPHKLDEGCEELEHLIKVIVSDSLNVEVQRRMGSAGMRQIESQLSRDIKMVAKTFSYAVVYEEPTWTFKRNSKTSNGPAGKVGKLHGDAIIRAIASAVQEAHFLRQVLPIGVVVGSVLAALRKYFDVSTTTSNAKRDTVPGRTQKYENNGVKPSVVPDKISQETEQNNSSIGEMVESGLKKFNNEGVMVGAVTAALGASAMLVQHEDPQKGGIMSKSSEKDSQIKESGKLDQNSIVASFAEKAMSIAGPAVPTKETGEVDQDRIVAMLADLGQRGGILRLVGKLALLWGGLRGAMSLTDRLIQFLRMDEWPLLKRAVGFIGMVLVLWSPVVIPLLPTLLQSWSTSNPSRVAELASVVGLYVAVFILVMLWGKRVRKYENPFKQYGLDFKASNKEKIQEFLKAFAGGITVVLLIQFINAISGAAIFSRPPYFPHPFDAMKCLKGCGQFLLLIIRGFTAATFVVLVEELLFRSWMPAEIAIDLGYHQSIIITGLIFALFQRSLRSIPGLWLLSLALAGARERSQGNLIVPIGLRAGIIATSFILQSGGFLTYNPSSPVWIAGSRPLQPFSGVVGLMVSLALALILYPKPSPETKMLKYN</sequence>
<feature type="region of interest" description="Disordered" evidence="17">
    <location>
        <begin position="1733"/>
        <end position="2003"/>
    </location>
</feature>
<evidence type="ECO:0000256" key="15">
    <source>
        <dbReference type="ARBA" id="ARBA00023274"/>
    </source>
</evidence>
<dbReference type="GO" id="GO:0005634">
    <property type="term" value="C:nucleus"/>
    <property type="evidence" value="ECO:0007669"/>
    <property type="project" value="UniProtKB-SubCell"/>
</dbReference>
<feature type="region of interest" description="Disordered" evidence="17">
    <location>
        <begin position="825"/>
        <end position="846"/>
    </location>
</feature>
<dbReference type="GO" id="GO:0080120">
    <property type="term" value="P:CAAX-box protein maturation"/>
    <property type="evidence" value="ECO:0007669"/>
    <property type="project" value="UniProtKB-ARBA"/>
</dbReference>
<feature type="region of interest" description="Disordered" evidence="17">
    <location>
        <begin position="2473"/>
        <end position="2493"/>
    </location>
</feature>
<dbReference type="GO" id="GO:0003735">
    <property type="term" value="F:structural constituent of ribosome"/>
    <property type="evidence" value="ECO:0007669"/>
    <property type="project" value="InterPro"/>
</dbReference>
<evidence type="ECO:0000256" key="2">
    <source>
        <dbReference type="ARBA" id="ARBA00004477"/>
    </source>
</evidence>
<evidence type="ECO:0000256" key="9">
    <source>
        <dbReference type="ARBA" id="ARBA00022824"/>
    </source>
</evidence>
<dbReference type="InterPro" id="IPR006639">
    <property type="entry name" value="Preselin/SPP"/>
</dbReference>
<dbReference type="GO" id="GO:0005840">
    <property type="term" value="C:ribosome"/>
    <property type="evidence" value="ECO:0007669"/>
    <property type="project" value="UniProtKB-KW"/>
</dbReference>
<dbReference type="CDD" id="cd00387">
    <property type="entry name" value="Ribosomal_L7_L12"/>
    <property type="match status" value="2"/>
</dbReference>
<dbReference type="SUPFAM" id="SSF54791">
    <property type="entry name" value="Eukaryotic type KH-domain (KH-domain type I)"/>
    <property type="match status" value="4"/>
</dbReference>
<feature type="compositionally biased region" description="Polar residues" evidence="17">
    <location>
        <begin position="1766"/>
        <end position="1776"/>
    </location>
</feature>
<reference evidence="20" key="1">
    <citation type="submission" date="2021-01" db="EMBL/GenBank/DDBJ databases">
        <authorList>
            <person name="Bezrukov I."/>
        </authorList>
    </citation>
    <scope>NUCLEOTIDE SEQUENCE</scope>
</reference>
<dbReference type="GO" id="GO:0033619">
    <property type="term" value="P:membrane protein proteolysis"/>
    <property type="evidence" value="ECO:0007669"/>
    <property type="project" value="TreeGrafter"/>
</dbReference>
<dbReference type="PROSITE" id="PS50084">
    <property type="entry name" value="KH_TYPE_1"/>
    <property type="match status" value="4"/>
</dbReference>
<keyword evidence="8" id="KW-0378">Hydrolase</keyword>
<evidence type="ECO:0000256" key="14">
    <source>
        <dbReference type="ARBA" id="ARBA00023242"/>
    </source>
</evidence>
<evidence type="ECO:0000256" key="5">
    <source>
        <dbReference type="ARBA" id="ARBA00022670"/>
    </source>
</evidence>
<evidence type="ECO:0000256" key="11">
    <source>
        <dbReference type="ARBA" id="ARBA00022980"/>
    </source>
</evidence>
<dbReference type="Pfam" id="PF02517">
    <property type="entry name" value="Rce1-like"/>
    <property type="match status" value="1"/>
</dbReference>
<feature type="compositionally biased region" description="Basic and acidic residues" evidence="17">
    <location>
        <begin position="1929"/>
        <end position="1941"/>
    </location>
</feature>
<feature type="region of interest" description="Disordered" evidence="17">
    <location>
        <begin position="2398"/>
        <end position="2418"/>
    </location>
</feature>
<dbReference type="Pfam" id="PF24930">
    <property type="entry name" value="DUF7750"/>
    <property type="match status" value="1"/>
</dbReference>
<keyword evidence="14" id="KW-0539">Nucleus</keyword>
<evidence type="ECO:0000256" key="1">
    <source>
        <dbReference type="ARBA" id="ARBA00004123"/>
    </source>
</evidence>
<dbReference type="InterPro" id="IPR000206">
    <property type="entry name" value="Ribosomal_bL12"/>
</dbReference>
<evidence type="ECO:0000256" key="4">
    <source>
        <dbReference type="ARBA" id="ARBA00007197"/>
    </source>
</evidence>
<feature type="transmembrane region" description="Helical" evidence="18">
    <location>
        <begin position="2795"/>
        <end position="2813"/>
    </location>
</feature>
<dbReference type="InterPro" id="IPR029058">
    <property type="entry name" value="AB_hydrolase_fold"/>
</dbReference>
<feature type="transmembrane region" description="Helical" evidence="18">
    <location>
        <begin position="2665"/>
        <end position="2691"/>
    </location>
</feature>
<dbReference type="PANTHER" id="PTHR12174">
    <property type="entry name" value="SIGNAL PEPTIDE PEPTIDASE"/>
    <property type="match status" value="1"/>
</dbReference>
<evidence type="ECO:0000256" key="3">
    <source>
        <dbReference type="ARBA" id="ARBA00006859"/>
    </source>
</evidence>
<dbReference type="InterPro" id="IPR004087">
    <property type="entry name" value="KH_dom"/>
</dbReference>
<feature type="transmembrane region" description="Helical" evidence="18">
    <location>
        <begin position="513"/>
        <end position="545"/>
    </location>
</feature>
<keyword evidence="13 18" id="KW-0472">Membrane</keyword>
<evidence type="ECO:0000313" key="21">
    <source>
        <dbReference type="Proteomes" id="UP000682877"/>
    </source>
</evidence>
<evidence type="ECO:0000256" key="13">
    <source>
        <dbReference type="ARBA" id="ARBA00023136"/>
    </source>
</evidence>
<dbReference type="EMBL" id="LR999455">
    <property type="protein sequence ID" value="CAE6064831.1"/>
    <property type="molecule type" value="Genomic_DNA"/>
</dbReference>
<dbReference type="FunFam" id="3.30.310.210:FF:000002">
    <property type="entry name" value="KH domain-containing protein"/>
    <property type="match status" value="1"/>
</dbReference>
<dbReference type="SUPFAM" id="SSF53474">
    <property type="entry name" value="alpha/beta-Hydrolases"/>
    <property type="match status" value="1"/>
</dbReference>
<gene>
    <name evidence="20" type="ORF">AARE701A_LOCUS11892</name>
</gene>
<feature type="transmembrane region" description="Helical" evidence="18">
    <location>
        <begin position="691"/>
        <end position="715"/>
    </location>
</feature>
<dbReference type="Pfam" id="PF00542">
    <property type="entry name" value="Ribosomal_L12"/>
    <property type="match status" value="2"/>
</dbReference>
<dbReference type="InterPro" id="IPR013823">
    <property type="entry name" value="Ribosomal_bL12_C"/>
</dbReference>
<dbReference type="CDD" id="cd22459">
    <property type="entry name" value="KH-I_PEPPER_rpt1_like"/>
    <property type="match status" value="1"/>
</dbReference>
<feature type="compositionally biased region" description="Basic and acidic residues" evidence="17">
    <location>
        <begin position="2039"/>
        <end position="2059"/>
    </location>
</feature>
<dbReference type="GO" id="GO:0098554">
    <property type="term" value="C:cytoplasmic side of endoplasmic reticulum membrane"/>
    <property type="evidence" value="ECO:0007669"/>
    <property type="project" value="TreeGrafter"/>
</dbReference>
<feature type="region of interest" description="Disordered" evidence="17">
    <location>
        <begin position="431"/>
        <end position="456"/>
    </location>
</feature>
<dbReference type="PANTHER" id="PTHR12174:SF23">
    <property type="entry name" value="MINOR HISTOCOMPATIBILITY ANTIGEN H13"/>
    <property type="match status" value="1"/>
</dbReference>
<feature type="compositionally biased region" description="Basic and acidic residues" evidence="17">
    <location>
        <begin position="440"/>
        <end position="454"/>
    </location>
</feature>
<evidence type="ECO:0000256" key="10">
    <source>
        <dbReference type="ARBA" id="ARBA00022884"/>
    </source>
</evidence>
<dbReference type="Gene3D" id="3.30.310.210">
    <property type="match status" value="2"/>
</dbReference>
<feature type="transmembrane region" description="Helical" evidence="18">
    <location>
        <begin position="735"/>
        <end position="754"/>
    </location>
</feature>
<proteinExistence type="inferred from homology"/>
<feature type="domain" description="K Homology" evidence="19">
    <location>
        <begin position="16"/>
        <end position="89"/>
    </location>
</feature>
<accession>A0A8S2A8P1</accession>
<feature type="transmembrane region" description="Helical" evidence="18">
    <location>
        <begin position="566"/>
        <end position="585"/>
    </location>
</feature>
<dbReference type="GO" id="GO:0006412">
    <property type="term" value="P:translation"/>
    <property type="evidence" value="ECO:0007669"/>
    <property type="project" value="InterPro"/>
</dbReference>
<feature type="region of interest" description="Disordered" evidence="17">
    <location>
        <begin position="2039"/>
        <end position="2104"/>
    </location>
</feature>
<dbReference type="InterPro" id="IPR003675">
    <property type="entry name" value="Rce1/LyrA-like_dom"/>
</dbReference>
<evidence type="ECO:0000256" key="6">
    <source>
        <dbReference type="ARBA" id="ARBA00022692"/>
    </source>
</evidence>
<feature type="transmembrane region" description="Helical" evidence="18">
    <location>
        <begin position="766"/>
        <end position="788"/>
    </location>
</feature>
<evidence type="ECO:0000256" key="12">
    <source>
        <dbReference type="ARBA" id="ARBA00022989"/>
    </source>
</evidence>
<dbReference type="GO" id="GO:0006465">
    <property type="term" value="P:signal peptide processing"/>
    <property type="evidence" value="ECO:0007669"/>
    <property type="project" value="TreeGrafter"/>
</dbReference>
<dbReference type="SMART" id="SM00730">
    <property type="entry name" value="PSN"/>
    <property type="match status" value="1"/>
</dbReference>
<name>A0A8S2A8P1_ARAAE</name>
<protein>
    <recommendedName>
        <fullName evidence="19">K Homology domain-containing protein</fullName>
    </recommendedName>
</protein>
<dbReference type="GO" id="GO:0098553">
    <property type="term" value="C:lumenal side of endoplasmic reticulum membrane"/>
    <property type="evidence" value="ECO:0007669"/>
    <property type="project" value="TreeGrafter"/>
</dbReference>